<evidence type="ECO:0000256" key="1">
    <source>
        <dbReference type="SAM" id="MobiDB-lite"/>
    </source>
</evidence>
<dbReference type="InterPro" id="IPR016024">
    <property type="entry name" value="ARM-type_fold"/>
</dbReference>
<proteinExistence type="predicted"/>
<name>A0A8S5QC15_9CAUD</name>
<evidence type="ECO:0000313" key="2">
    <source>
        <dbReference type="EMBL" id="DAE16490.1"/>
    </source>
</evidence>
<accession>A0A8S5QC15</accession>
<dbReference type="SUPFAM" id="SSF48371">
    <property type="entry name" value="ARM repeat"/>
    <property type="match status" value="1"/>
</dbReference>
<protein>
    <submittedName>
        <fullName evidence="2">Minor tail protein</fullName>
    </submittedName>
</protein>
<organism evidence="2">
    <name type="scientific">Siphoviridae sp. ctqBH20</name>
    <dbReference type="NCBI Taxonomy" id="2825680"/>
    <lineage>
        <taxon>Viruses</taxon>
        <taxon>Duplodnaviria</taxon>
        <taxon>Heunggongvirae</taxon>
        <taxon>Uroviricota</taxon>
        <taxon>Caudoviricetes</taxon>
    </lineage>
</organism>
<dbReference type="EMBL" id="BK015626">
    <property type="protein sequence ID" value="DAE16490.1"/>
    <property type="molecule type" value="Genomic_DNA"/>
</dbReference>
<reference evidence="2" key="1">
    <citation type="journal article" date="2021" name="Proc. Natl. Acad. Sci. U.S.A.">
        <title>A Catalog of Tens of Thousands of Viruses from Human Metagenomes Reveals Hidden Associations with Chronic Diseases.</title>
        <authorList>
            <person name="Tisza M.J."/>
            <person name="Buck C.B."/>
        </authorList>
    </citation>
    <scope>NUCLEOTIDE SEQUENCE</scope>
    <source>
        <strain evidence="2">CtqBH20</strain>
    </source>
</reference>
<sequence>MSATSVGEIGLDLVVNQKKFHKQMSGVMNLAKKTGVALAAAFGVKKLADFGKQCLELGSDLQEVQNVVDVTFPSMTAQVDKFAKSAAGSFGLSETMAKKFTGTFGAMAKSFGFSERAAYDMGSTLTGLAGDIASFYNISQDEAYTKLKSVFTGETESLKELGVVMTQNALDAYALANGFGKTTQAMSEAEKVALRYQFVQNQLSAASGDFARTSDSWANQVRILKLQIDSLKATIGQGLINLFTPIIKVVNTLIGKLATLANTFKAFTELITGKKSGGSSAGSQIADMGTAAANASTGMESASTAADNMTSSNNGVAKSAKKAAKEMRALMGFDQINRLDDSSEDSGSDSSGPSGGGNAGTGGSAVDFGSLSQGETVIDKVDKSVSALIQRCRELADIFKRGFQIGFGDSENKIASIQKSLENIRKTLSEIFTDPKLIKAANRCADKIAEALGKIVGATARIGLTAADNLIGGFEKYLKKSKTYIQKRIISLFDVSGEIAELAGDFAVACADIFDIFSGEDAKGITADIIGVFSDGFLGVLDLGGKFSRDFLGLVVTPITQNTDKIKAALESVLSQVRVVFDAVHTSVVQTFEKLNQVYDEHLKPFFDSLAKGISDIVGTITDAYNLYIAPVLDYLAEKFSTVWAEHVQPALNGIADLLGKIFDNLKALWETALVPFVEWIVNTIMPVLGPIIAGIGEIILDLLAVAGDVFKGISDILGGFLDFCTGAFTDDFSLCWDGIGQILEGFQTIAGSVFDFLQKYIFTPFMDFVKGVFATDWSQSFGVFGQVLNTFLGTTKRIWGNVKKVFNGIIDFITGVFSGNWERAWNGIKDIFGGVFCSLISLAKTPLNAVIDIINSLMDKLNSGLSAIESAFSFSYDFTNPITGTRHYGHYGLSLPRVPTIPHLAEGGYVEKNTPRLAMIGDNRHYGEIVAPENKLREMAMEAVNAVAGTGITRDDFERIINRAVMRIIAALSDMGFYLDGTQIARANKAAQEVMDIRYNTVRID</sequence>
<feature type="region of interest" description="Disordered" evidence="1">
    <location>
        <begin position="338"/>
        <end position="366"/>
    </location>
</feature>
<feature type="compositionally biased region" description="Gly residues" evidence="1">
    <location>
        <begin position="353"/>
        <end position="363"/>
    </location>
</feature>